<evidence type="ECO:0000313" key="1">
    <source>
        <dbReference type="EMBL" id="GBM08370.1"/>
    </source>
</evidence>
<name>A0A4Y2CVA3_ARAVE</name>
<dbReference type="EMBL" id="BGPR01164593">
    <property type="protein sequence ID" value="GBM08370.1"/>
    <property type="molecule type" value="Genomic_DNA"/>
</dbReference>
<accession>A0A4Y2CVA3</accession>
<dbReference type="AlphaFoldDB" id="A0A4Y2CVA3"/>
<dbReference type="Proteomes" id="UP000499080">
    <property type="component" value="Unassembled WGS sequence"/>
</dbReference>
<gene>
    <name evidence="1" type="ORF">AVEN_156409_1</name>
</gene>
<keyword evidence="2" id="KW-1185">Reference proteome</keyword>
<proteinExistence type="predicted"/>
<evidence type="ECO:0000313" key="2">
    <source>
        <dbReference type="Proteomes" id="UP000499080"/>
    </source>
</evidence>
<sequence length="117" mass="13802">MRVLHVFEWTVDDRTISFSRQLTIRRLHLAYVLDGSVTEREIVTVLSAGRNPTPGDWFQNRKRNARRASLRTFRRIDSPWRYASDTDSKRPCFVRLPRHFGETKVPPKVFDVQSQSN</sequence>
<comment type="caution">
    <text evidence="1">The sequence shown here is derived from an EMBL/GenBank/DDBJ whole genome shotgun (WGS) entry which is preliminary data.</text>
</comment>
<protein>
    <submittedName>
        <fullName evidence="1">Uncharacterized protein</fullName>
    </submittedName>
</protein>
<reference evidence="1 2" key="1">
    <citation type="journal article" date="2019" name="Sci. Rep.">
        <title>Orb-weaving spider Araneus ventricosus genome elucidates the spidroin gene catalogue.</title>
        <authorList>
            <person name="Kono N."/>
            <person name="Nakamura H."/>
            <person name="Ohtoshi R."/>
            <person name="Moran D.A.P."/>
            <person name="Shinohara A."/>
            <person name="Yoshida Y."/>
            <person name="Fujiwara M."/>
            <person name="Mori M."/>
            <person name="Tomita M."/>
            <person name="Arakawa K."/>
        </authorList>
    </citation>
    <scope>NUCLEOTIDE SEQUENCE [LARGE SCALE GENOMIC DNA]</scope>
</reference>
<organism evidence="1 2">
    <name type="scientific">Araneus ventricosus</name>
    <name type="common">Orbweaver spider</name>
    <name type="synonym">Epeira ventricosa</name>
    <dbReference type="NCBI Taxonomy" id="182803"/>
    <lineage>
        <taxon>Eukaryota</taxon>
        <taxon>Metazoa</taxon>
        <taxon>Ecdysozoa</taxon>
        <taxon>Arthropoda</taxon>
        <taxon>Chelicerata</taxon>
        <taxon>Arachnida</taxon>
        <taxon>Araneae</taxon>
        <taxon>Araneomorphae</taxon>
        <taxon>Entelegynae</taxon>
        <taxon>Araneoidea</taxon>
        <taxon>Araneidae</taxon>
        <taxon>Araneus</taxon>
    </lineage>
</organism>